<reference evidence="7" key="1">
    <citation type="submission" date="2021-12" db="EMBL/GenBank/DDBJ databases">
        <title>Discovery of the Pendulisporaceae a myxobacterial family with distinct sporulation behavior and unique specialized metabolism.</title>
        <authorList>
            <person name="Garcia R."/>
            <person name="Popoff A."/>
            <person name="Bader C.D."/>
            <person name="Loehr J."/>
            <person name="Walesch S."/>
            <person name="Walt C."/>
            <person name="Boldt J."/>
            <person name="Bunk B."/>
            <person name="Haeckl F.J.F.P.J."/>
            <person name="Gunesch A.P."/>
            <person name="Birkelbach J."/>
            <person name="Nuebel U."/>
            <person name="Pietschmann T."/>
            <person name="Bach T."/>
            <person name="Mueller R."/>
        </authorList>
    </citation>
    <scope>NUCLEOTIDE SEQUENCE</scope>
    <source>
        <strain evidence="7">MSr11367</strain>
    </source>
</reference>
<evidence type="ECO:0000256" key="5">
    <source>
        <dbReference type="SAM" id="MobiDB-lite"/>
    </source>
</evidence>
<dbReference type="Gene3D" id="1.10.10.60">
    <property type="entry name" value="Homeodomain-like"/>
    <property type="match status" value="1"/>
</dbReference>
<dbReference type="InterPro" id="IPR036271">
    <property type="entry name" value="Tet_transcr_reg_TetR-rel_C_sf"/>
</dbReference>
<evidence type="ECO:0000313" key="8">
    <source>
        <dbReference type="Proteomes" id="UP001374803"/>
    </source>
</evidence>
<keyword evidence="2 4" id="KW-0238">DNA-binding</keyword>
<keyword evidence="3" id="KW-0804">Transcription</keyword>
<dbReference type="RefSeq" id="WP_394837526.1">
    <property type="nucleotide sequence ID" value="NZ_CP089983.1"/>
</dbReference>
<evidence type="ECO:0000256" key="2">
    <source>
        <dbReference type="ARBA" id="ARBA00023125"/>
    </source>
</evidence>
<proteinExistence type="predicted"/>
<dbReference type="PRINTS" id="PR00455">
    <property type="entry name" value="HTHTETR"/>
</dbReference>
<dbReference type="InterPro" id="IPR050109">
    <property type="entry name" value="HTH-type_TetR-like_transc_reg"/>
</dbReference>
<gene>
    <name evidence="7" type="ORF">LVJ94_11520</name>
</gene>
<dbReference type="SUPFAM" id="SSF48498">
    <property type="entry name" value="Tetracyclin repressor-like, C-terminal domain"/>
    <property type="match status" value="1"/>
</dbReference>
<dbReference type="SUPFAM" id="SSF46689">
    <property type="entry name" value="Homeodomain-like"/>
    <property type="match status" value="1"/>
</dbReference>
<feature type="domain" description="HTH tetR-type" evidence="6">
    <location>
        <begin position="47"/>
        <end position="107"/>
    </location>
</feature>
<dbReference type="Pfam" id="PF08359">
    <property type="entry name" value="TetR_C_4"/>
    <property type="match status" value="1"/>
</dbReference>
<evidence type="ECO:0000256" key="1">
    <source>
        <dbReference type="ARBA" id="ARBA00023015"/>
    </source>
</evidence>
<evidence type="ECO:0000256" key="4">
    <source>
        <dbReference type="PROSITE-ProRule" id="PRU00335"/>
    </source>
</evidence>
<dbReference type="Proteomes" id="UP001374803">
    <property type="component" value="Chromosome"/>
</dbReference>
<name>A0ABZ2LD58_9BACT</name>
<evidence type="ECO:0000313" key="7">
    <source>
        <dbReference type="EMBL" id="WXB07858.1"/>
    </source>
</evidence>
<dbReference type="PROSITE" id="PS50977">
    <property type="entry name" value="HTH_TETR_2"/>
    <property type="match status" value="1"/>
</dbReference>
<keyword evidence="8" id="KW-1185">Reference proteome</keyword>
<dbReference type="Gene3D" id="1.10.357.10">
    <property type="entry name" value="Tetracycline Repressor, domain 2"/>
    <property type="match status" value="1"/>
</dbReference>
<evidence type="ECO:0000259" key="6">
    <source>
        <dbReference type="PROSITE" id="PS50977"/>
    </source>
</evidence>
<sequence>MKVGSGKPEASALKVGSGKPEASALKVGSGKPETSGLPTKPPRTRGGDKRERILAAAVKVFAKSGFHGTRVSEVAKAAGVADGTIYLYFRSKDELLVSLFEDRVDKLLVHMNAELSNLPDAPAKLRRVIELQLGLLEGERDLAEVITVIIRQSSKLIKEYAAPKFGAYLDAIAQVVVEGQNAGDFRKDVSPHLVARATYGALDSIALLWALGRAEQGALVRSAKQLADVLLRGLLP</sequence>
<protein>
    <submittedName>
        <fullName evidence="7">TetR/AcrR family transcriptional regulator</fullName>
    </submittedName>
</protein>
<feature type="region of interest" description="Disordered" evidence="5">
    <location>
        <begin position="1"/>
        <end position="49"/>
    </location>
</feature>
<dbReference type="InterPro" id="IPR009057">
    <property type="entry name" value="Homeodomain-like_sf"/>
</dbReference>
<dbReference type="PANTHER" id="PTHR30055">
    <property type="entry name" value="HTH-TYPE TRANSCRIPTIONAL REGULATOR RUTR"/>
    <property type="match status" value="1"/>
</dbReference>
<dbReference type="Pfam" id="PF00440">
    <property type="entry name" value="TetR_N"/>
    <property type="match status" value="1"/>
</dbReference>
<feature type="DNA-binding region" description="H-T-H motif" evidence="4">
    <location>
        <begin position="70"/>
        <end position="89"/>
    </location>
</feature>
<dbReference type="EMBL" id="CP089983">
    <property type="protein sequence ID" value="WXB07858.1"/>
    <property type="molecule type" value="Genomic_DNA"/>
</dbReference>
<organism evidence="7 8">
    <name type="scientific">Pendulispora rubella</name>
    <dbReference type="NCBI Taxonomy" id="2741070"/>
    <lineage>
        <taxon>Bacteria</taxon>
        <taxon>Pseudomonadati</taxon>
        <taxon>Myxococcota</taxon>
        <taxon>Myxococcia</taxon>
        <taxon>Myxococcales</taxon>
        <taxon>Sorangiineae</taxon>
        <taxon>Pendulisporaceae</taxon>
        <taxon>Pendulispora</taxon>
    </lineage>
</organism>
<keyword evidence="1" id="KW-0805">Transcription regulation</keyword>
<accession>A0ABZ2LD58</accession>
<evidence type="ECO:0000256" key="3">
    <source>
        <dbReference type="ARBA" id="ARBA00023163"/>
    </source>
</evidence>
<dbReference type="InterPro" id="IPR013570">
    <property type="entry name" value="Tscrpt_reg_YsiA_C"/>
</dbReference>
<dbReference type="InterPro" id="IPR001647">
    <property type="entry name" value="HTH_TetR"/>
</dbReference>
<dbReference type="PANTHER" id="PTHR30055:SF234">
    <property type="entry name" value="HTH-TYPE TRANSCRIPTIONAL REGULATOR BETI"/>
    <property type="match status" value="1"/>
</dbReference>